<feature type="region of interest" description="Disordered" evidence="1">
    <location>
        <begin position="38"/>
        <end position="126"/>
    </location>
</feature>
<evidence type="ECO:0000313" key="3">
    <source>
        <dbReference type="Proteomes" id="UP000092666"/>
    </source>
</evidence>
<protein>
    <submittedName>
        <fullName evidence="2">Uncharacterized protein</fullName>
    </submittedName>
</protein>
<evidence type="ECO:0000313" key="2">
    <source>
        <dbReference type="EMBL" id="OCF36796.1"/>
    </source>
</evidence>
<dbReference type="AlphaFoldDB" id="A0A1B9H0I9"/>
<sequence length="126" mass="13084">MDHETVRAAMGACDDLMALKAVPSESWAPYVAGIKRRLSESEGEGEGGGEGSPVISTFSSPTDSPLEEHSAGGDTPGFMPPHPHPTAQKQLSFGEDPTTNDAAAGASASFRGSKQSKNRTPRRASS</sequence>
<feature type="compositionally biased region" description="Polar residues" evidence="1">
    <location>
        <begin position="87"/>
        <end position="101"/>
    </location>
</feature>
<dbReference type="OrthoDB" id="10353393at2759"/>
<proteinExistence type="predicted"/>
<organism evidence="2 3">
    <name type="scientific">Kwoniella heveanensis BCC8398</name>
    <dbReference type="NCBI Taxonomy" id="1296120"/>
    <lineage>
        <taxon>Eukaryota</taxon>
        <taxon>Fungi</taxon>
        <taxon>Dikarya</taxon>
        <taxon>Basidiomycota</taxon>
        <taxon>Agaricomycotina</taxon>
        <taxon>Tremellomycetes</taxon>
        <taxon>Tremellales</taxon>
        <taxon>Cryptococcaceae</taxon>
        <taxon>Kwoniella</taxon>
    </lineage>
</organism>
<evidence type="ECO:0000256" key="1">
    <source>
        <dbReference type="SAM" id="MobiDB-lite"/>
    </source>
</evidence>
<dbReference type="EMBL" id="KI669494">
    <property type="protein sequence ID" value="OCF36796.1"/>
    <property type="molecule type" value="Genomic_DNA"/>
</dbReference>
<feature type="compositionally biased region" description="Polar residues" evidence="1">
    <location>
        <begin position="54"/>
        <end position="63"/>
    </location>
</feature>
<keyword evidence="3" id="KW-1185">Reference proteome</keyword>
<reference evidence="2 3" key="1">
    <citation type="submission" date="2013-07" db="EMBL/GenBank/DDBJ databases">
        <title>The Genome Sequence of Cryptococcus heveanensis BCC8398.</title>
        <authorList>
            <consortium name="The Broad Institute Genome Sequencing Platform"/>
            <person name="Cuomo C."/>
            <person name="Litvintseva A."/>
            <person name="Chen Y."/>
            <person name="Heitman J."/>
            <person name="Sun S."/>
            <person name="Springer D."/>
            <person name="Dromer F."/>
            <person name="Young S.K."/>
            <person name="Zeng Q."/>
            <person name="Gargeya S."/>
            <person name="Fitzgerald M."/>
            <person name="Abouelleil A."/>
            <person name="Alvarado L."/>
            <person name="Berlin A.M."/>
            <person name="Chapman S.B."/>
            <person name="Dewar J."/>
            <person name="Goldberg J."/>
            <person name="Griggs A."/>
            <person name="Gujja S."/>
            <person name="Hansen M."/>
            <person name="Howarth C."/>
            <person name="Imamovic A."/>
            <person name="Larimer J."/>
            <person name="McCowan C."/>
            <person name="Murphy C."/>
            <person name="Pearson M."/>
            <person name="Priest M."/>
            <person name="Roberts A."/>
            <person name="Saif S."/>
            <person name="Shea T."/>
            <person name="Sykes S."/>
            <person name="Wortman J."/>
            <person name="Nusbaum C."/>
            <person name="Birren B."/>
        </authorList>
    </citation>
    <scope>NUCLEOTIDE SEQUENCE [LARGE SCALE GENOMIC DNA]</scope>
    <source>
        <strain evidence="2 3">BCC8398</strain>
    </source>
</reference>
<dbReference type="Proteomes" id="UP000092666">
    <property type="component" value="Unassembled WGS sequence"/>
</dbReference>
<accession>A0A1B9H0I9</accession>
<name>A0A1B9H0I9_9TREE</name>
<feature type="compositionally biased region" description="Basic residues" evidence="1">
    <location>
        <begin position="114"/>
        <end position="126"/>
    </location>
</feature>
<reference evidence="3" key="2">
    <citation type="submission" date="2013-12" db="EMBL/GenBank/DDBJ databases">
        <title>Evolution of pathogenesis and genome organization in the Tremellales.</title>
        <authorList>
            <person name="Cuomo C."/>
            <person name="Litvintseva A."/>
            <person name="Heitman J."/>
            <person name="Chen Y."/>
            <person name="Sun S."/>
            <person name="Springer D."/>
            <person name="Dromer F."/>
            <person name="Young S."/>
            <person name="Zeng Q."/>
            <person name="Chapman S."/>
            <person name="Gujja S."/>
            <person name="Saif S."/>
            <person name="Birren B."/>
        </authorList>
    </citation>
    <scope>NUCLEOTIDE SEQUENCE [LARGE SCALE GENOMIC DNA]</scope>
    <source>
        <strain evidence="3">BCC8398</strain>
    </source>
</reference>
<gene>
    <name evidence="2" type="ORF">I316_01392</name>
</gene>